<evidence type="ECO:0000256" key="9">
    <source>
        <dbReference type="SAM" id="MobiDB-lite"/>
    </source>
</evidence>
<feature type="region of interest" description="Disordered" evidence="9">
    <location>
        <begin position="59"/>
        <end position="92"/>
    </location>
</feature>
<dbReference type="InterPro" id="IPR006058">
    <property type="entry name" value="2Fe2S_fd_BS"/>
</dbReference>
<evidence type="ECO:0000313" key="11">
    <source>
        <dbReference type="EMBL" id="AUX10434.1"/>
    </source>
</evidence>
<comment type="similarity">
    <text evidence="1">Belongs to the 2Fe2S plant-type ferredoxin family.</text>
</comment>
<dbReference type="OrthoDB" id="235534at2157"/>
<evidence type="ECO:0000256" key="5">
    <source>
        <dbReference type="ARBA" id="ARBA00022982"/>
    </source>
</evidence>
<protein>
    <submittedName>
        <fullName evidence="11">(2Fe-2S)-binding protein</fullName>
    </submittedName>
</protein>
<accession>A0A343TMW2</accession>
<keyword evidence="6" id="KW-0408">Iron</keyword>
<dbReference type="GeneID" id="80535355"/>
<gene>
    <name evidence="11" type="ORF">AArcSl_2819</name>
</gene>
<dbReference type="GO" id="GO:0046872">
    <property type="term" value="F:metal ion binding"/>
    <property type="evidence" value="ECO:0007669"/>
    <property type="project" value="UniProtKB-KW"/>
</dbReference>
<keyword evidence="12" id="KW-1185">Reference proteome</keyword>
<dbReference type="KEGG" id="hdf:AArcSl_2819"/>
<dbReference type="Proteomes" id="UP000263012">
    <property type="component" value="Chromosome"/>
</dbReference>
<dbReference type="GO" id="GO:0051537">
    <property type="term" value="F:2 iron, 2 sulfur cluster binding"/>
    <property type="evidence" value="ECO:0007669"/>
    <property type="project" value="UniProtKB-KW"/>
</dbReference>
<feature type="compositionally biased region" description="Acidic residues" evidence="9">
    <location>
        <begin position="59"/>
        <end position="89"/>
    </location>
</feature>
<dbReference type="AlphaFoldDB" id="A0A343TMW2"/>
<evidence type="ECO:0000256" key="6">
    <source>
        <dbReference type="ARBA" id="ARBA00023004"/>
    </source>
</evidence>
<dbReference type="CDD" id="cd00207">
    <property type="entry name" value="fer2"/>
    <property type="match status" value="1"/>
</dbReference>
<dbReference type="PANTHER" id="PTHR43112">
    <property type="entry name" value="FERREDOXIN"/>
    <property type="match status" value="1"/>
</dbReference>
<name>A0A343TMW2_9EURY</name>
<evidence type="ECO:0000256" key="1">
    <source>
        <dbReference type="ARBA" id="ARBA00007874"/>
    </source>
</evidence>
<feature type="region of interest" description="Disordered" evidence="9">
    <location>
        <begin position="1"/>
        <end position="24"/>
    </location>
</feature>
<evidence type="ECO:0000259" key="10">
    <source>
        <dbReference type="PROSITE" id="PS51085"/>
    </source>
</evidence>
<keyword evidence="4" id="KW-0479">Metal-binding</keyword>
<evidence type="ECO:0000256" key="4">
    <source>
        <dbReference type="ARBA" id="ARBA00022723"/>
    </source>
</evidence>
<organism evidence="11 12">
    <name type="scientific">Halalkaliarchaeum desulfuricum</name>
    <dbReference type="NCBI Taxonomy" id="2055893"/>
    <lineage>
        <taxon>Archaea</taxon>
        <taxon>Methanobacteriati</taxon>
        <taxon>Methanobacteriota</taxon>
        <taxon>Stenosarchaea group</taxon>
        <taxon>Halobacteria</taxon>
        <taxon>Halobacteriales</taxon>
        <taxon>Haloferacaceae</taxon>
        <taxon>Halalkaliarchaeum</taxon>
    </lineage>
</organism>
<evidence type="ECO:0000256" key="7">
    <source>
        <dbReference type="ARBA" id="ARBA00023014"/>
    </source>
</evidence>
<dbReference type="InterPro" id="IPR001041">
    <property type="entry name" value="2Fe-2S_ferredoxin-type"/>
</dbReference>
<feature type="domain" description="2Fe-2S ferredoxin-type" evidence="10">
    <location>
        <begin position="91"/>
        <end position="182"/>
    </location>
</feature>
<dbReference type="SUPFAM" id="SSF54292">
    <property type="entry name" value="2Fe-2S ferredoxin-like"/>
    <property type="match status" value="1"/>
</dbReference>
<dbReference type="InterPro" id="IPR012675">
    <property type="entry name" value="Beta-grasp_dom_sf"/>
</dbReference>
<dbReference type="Pfam" id="PF00111">
    <property type="entry name" value="Fer2"/>
    <property type="match status" value="1"/>
</dbReference>
<dbReference type="PANTHER" id="PTHR43112:SF3">
    <property type="entry name" value="FERREDOXIN-2, CHLOROPLASTIC"/>
    <property type="match status" value="1"/>
</dbReference>
<dbReference type="InterPro" id="IPR036010">
    <property type="entry name" value="2Fe-2S_ferredoxin-like_sf"/>
</dbReference>
<evidence type="ECO:0000313" key="12">
    <source>
        <dbReference type="Proteomes" id="UP000263012"/>
    </source>
</evidence>
<proteinExistence type="inferred from homology"/>
<comment type="cofactor">
    <cofactor evidence="8">
        <name>[2Fe-2S] cluster</name>
        <dbReference type="ChEBI" id="CHEBI:190135"/>
    </cofactor>
</comment>
<evidence type="ECO:0000256" key="2">
    <source>
        <dbReference type="ARBA" id="ARBA00022448"/>
    </source>
</evidence>
<keyword evidence="2" id="KW-0813">Transport</keyword>
<keyword evidence="7" id="KW-0411">Iron-sulfur</keyword>
<dbReference type="PROSITE" id="PS00197">
    <property type="entry name" value="2FE2S_FER_1"/>
    <property type="match status" value="1"/>
</dbReference>
<dbReference type="RefSeq" id="WP_161945974.1">
    <property type="nucleotide sequence ID" value="NZ_CP025066.1"/>
</dbReference>
<keyword evidence="3" id="KW-0001">2Fe-2S</keyword>
<dbReference type="Gene3D" id="3.10.20.30">
    <property type="match status" value="1"/>
</dbReference>
<evidence type="ECO:0000256" key="8">
    <source>
        <dbReference type="ARBA" id="ARBA00034078"/>
    </source>
</evidence>
<reference evidence="12" key="1">
    <citation type="submission" date="2017-11" db="EMBL/GenBank/DDBJ databases">
        <title>Phenotypic and genomic properties of facultatively anaerobic sulfur-reducing natronoarchaea from hypersaline soda lakes.</title>
        <authorList>
            <person name="Sorokin D.Y."/>
            <person name="Kublanov I.V."/>
            <person name="Roman P."/>
            <person name="Sinninghe Damste J.S."/>
            <person name="Golyshin P.N."/>
            <person name="Rojo D."/>
            <person name="Ciordia S."/>
            <person name="Mena M.D.C."/>
            <person name="Ferrer M."/>
            <person name="Messina E."/>
            <person name="Smedile F."/>
            <person name="La Spada G."/>
            <person name="La Cono V."/>
            <person name="Yakimov M.M."/>
        </authorList>
    </citation>
    <scope>NUCLEOTIDE SEQUENCE [LARGE SCALE GENOMIC DNA]</scope>
    <source>
        <strain evidence="12">AArc-Sl</strain>
    </source>
</reference>
<dbReference type="EMBL" id="CP025066">
    <property type="protein sequence ID" value="AUX10434.1"/>
    <property type="molecule type" value="Genomic_DNA"/>
</dbReference>
<evidence type="ECO:0000256" key="3">
    <source>
        <dbReference type="ARBA" id="ARBA00022714"/>
    </source>
</evidence>
<keyword evidence="5" id="KW-0249">Electron transport</keyword>
<dbReference type="PROSITE" id="PS51085">
    <property type="entry name" value="2FE2S_FER_2"/>
    <property type="match status" value="1"/>
</dbReference>
<sequence length="182" mass="19314">MDESSPGETPHVPEASECDGGNGAGCDGRSGCKTQRRKLLAAISGAAAAGTAGCIGLFEEPEYLQETEEPGDGADQDDDDADTGEDDGTGYDIEFLNEGETIPVAEDEELLYAGLDQGWDLPYQCEVGVCGQCTAKVDGDGHELVEMTSNDYLDDDEIEEGYVLTCTGQPREEFAIETDELP</sequence>